<feature type="compositionally biased region" description="Basic and acidic residues" evidence="1">
    <location>
        <begin position="99"/>
        <end position="108"/>
    </location>
</feature>
<evidence type="ECO:0008006" key="4">
    <source>
        <dbReference type="Google" id="ProtNLM"/>
    </source>
</evidence>
<keyword evidence="3" id="KW-1185">Reference proteome</keyword>
<feature type="compositionally biased region" description="Basic and acidic residues" evidence="1">
    <location>
        <begin position="200"/>
        <end position="213"/>
    </location>
</feature>
<evidence type="ECO:0000313" key="2">
    <source>
        <dbReference type="EMBL" id="MED6151937.1"/>
    </source>
</evidence>
<reference evidence="2 3" key="1">
    <citation type="journal article" date="2023" name="Plants (Basel)">
        <title>Bridging the Gap: Combining Genomics and Transcriptomics Approaches to Understand Stylosanthes scabra, an Orphan Legume from the Brazilian Caatinga.</title>
        <authorList>
            <person name="Ferreira-Neto J.R.C."/>
            <person name="da Silva M.D."/>
            <person name="Binneck E."/>
            <person name="de Melo N.F."/>
            <person name="da Silva R.H."/>
            <person name="de Melo A.L.T.M."/>
            <person name="Pandolfi V."/>
            <person name="Bustamante F.O."/>
            <person name="Brasileiro-Vidal A.C."/>
            <person name="Benko-Iseppon A.M."/>
        </authorList>
    </citation>
    <scope>NUCLEOTIDE SEQUENCE [LARGE SCALE GENOMIC DNA]</scope>
    <source>
        <tissue evidence="2">Leaves</tissue>
    </source>
</reference>
<proteinExistence type="predicted"/>
<dbReference type="EMBL" id="JASCZI010092139">
    <property type="protein sequence ID" value="MED6151937.1"/>
    <property type="molecule type" value="Genomic_DNA"/>
</dbReference>
<protein>
    <recommendedName>
        <fullName evidence="4">Transposase MuDR plant domain-containing protein</fullName>
    </recommendedName>
</protein>
<evidence type="ECO:0000313" key="3">
    <source>
        <dbReference type="Proteomes" id="UP001341840"/>
    </source>
</evidence>
<comment type="caution">
    <text evidence="2">The sequence shown here is derived from an EMBL/GenBank/DDBJ whole genome shotgun (WGS) entry which is preliminary data.</text>
</comment>
<accession>A0ABU6TST3</accession>
<name>A0ABU6TST3_9FABA</name>
<organism evidence="2 3">
    <name type="scientific">Stylosanthes scabra</name>
    <dbReference type="NCBI Taxonomy" id="79078"/>
    <lineage>
        <taxon>Eukaryota</taxon>
        <taxon>Viridiplantae</taxon>
        <taxon>Streptophyta</taxon>
        <taxon>Embryophyta</taxon>
        <taxon>Tracheophyta</taxon>
        <taxon>Spermatophyta</taxon>
        <taxon>Magnoliopsida</taxon>
        <taxon>eudicotyledons</taxon>
        <taxon>Gunneridae</taxon>
        <taxon>Pentapetalae</taxon>
        <taxon>rosids</taxon>
        <taxon>fabids</taxon>
        <taxon>Fabales</taxon>
        <taxon>Fabaceae</taxon>
        <taxon>Papilionoideae</taxon>
        <taxon>50 kb inversion clade</taxon>
        <taxon>dalbergioids sensu lato</taxon>
        <taxon>Dalbergieae</taxon>
        <taxon>Pterocarpus clade</taxon>
        <taxon>Stylosanthes</taxon>
    </lineage>
</organism>
<feature type="compositionally biased region" description="Acidic residues" evidence="1">
    <location>
        <begin position="110"/>
        <end position="121"/>
    </location>
</feature>
<feature type="compositionally biased region" description="Acidic residues" evidence="1">
    <location>
        <begin position="186"/>
        <end position="197"/>
    </location>
</feature>
<feature type="region of interest" description="Disordered" evidence="1">
    <location>
        <begin position="92"/>
        <end position="226"/>
    </location>
</feature>
<dbReference type="Proteomes" id="UP001341840">
    <property type="component" value="Unassembled WGS sequence"/>
</dbReference>
<feature type="compositionally biased region" description="Acidic residues" evidence="1">
    <location>
        <begin position="158"/>
        <end position="170"/>
    </location>
</feature>
<sequence>MGKGLCMALKLYKLRRLGYPRPKIESLWYKDPTLLLTDENLFSFTTDDDSNEMYQIVELRNYIEMYVEHEIDKYEEPFSECGYIDVGDDPKGCGPKGGDNSDKEHVNDGVDTDNADGEGLDGDSGGLGADGVADGVGLDGDNANGVDADNANGGGTEVDSEDDSNDEEFVPSEGDINSADDIYFTDSEDNYDDDSGFVEENGKEDVSRVEKGKGVANDGLSDEGGCYSNEQEDVYRAEVGDGDGDGYDVGVYGNVFSVYKPKKYMKEYRWQLGNVFACREEFKDAVVLYAEQNVRGVTFKKCDLCRVRARCQDGRPFWLYGVKMPGESTWQLRSMNMKHTCGQTKRVGILLQMVKKDI</sequence>
<feature type="compositionally biased region" description="Low complexity" evidence="1">
    <location>
        <begin position="130"/>
        <end position="151"/>
    </location>
</feature>
<evidence type="ECO:0000256" key="1">
    <source>
        <dbReference type="SAM" id="MobiDB-lite"/>
    </source>
</evidence>
<gene>
    <name evidence="2" type="ORF">PIB30_087073</name>
</gene>